<protein>
    <recommendedName>
        <fullName evidence="2">Lcl C-terminal domain-containing protein</fullName>
    </recommendedName>
</protein>
<feature type="signal peptide" evidence="1">
    <location>
        <begin position="1"/>
        <end position="25"/>
    </location>
</feature>
<dbReference type="InterPro" id="IPR011460">
    <property type="entry name" value="Lcl_C"/>
</dbReference>
<reference evidence="3 4" key="1">
    <citation type="journal article" date="2016" name="Front. Microbiol.">
        <title>Comparative Genomic Analysis Reveals a Diverse Repertoire of Genes Involved in Prokaryote-Eukaryote Interactions within the Pseudovibrio Genus.</title>
        <authorList>
            <person name="Romano S."/>
            <person name="Fernandez-Guerra A."/>
            <person name="Reen F.J."/>
            <person name="Glockner F.O."/>
            <person name="Crowley S.P."/>
            <person name="O'Sullivan O."/>
            <person name="Cotter P.D."/>
            <person name="Adams C."/>
            <person name="Dobson A.D."/>
            <person name="O'Gara F."/>
        </authorList>
    </citation>
    <scope>NUCLEOTIDE SEQUENCE [LARGE SCALE GENOMIC DNA]</scope>
    <source>
        <strain evidence="3 4">Ad2</strain>
    </source>
</reference>
<accession>A0A165Z145</accession>
<dbReference type="PATRIC" id="fig|989403.3.peg.2094"/>
<organism evidence="3 4">
    <name type="scientific">Pseudovibrio axinellae</name>
    <dbReference type="NCBI Taxonomy" id="989403"/>
    <lineage>
        <taxon>Bacteria</taxon>
        <taxon>Pseudomonadati</taxon>
        <taxon>Pseudomonadota</taxon>
        <taxon>Alphaproteobacteria</taxon>
        <taxon>Hyphomicrobiales</taxon>
        <taxon>Stappiaceae</taxon>
        <taxon>Pseudovibrio</taxon>
    </lineage>
</organism>
<dbReference type="RefSeq" id="WP_068005332.1">
    <property type="nucleotide sequence ID" value="NZ_FOFM01000013.1"/>
</dbReference>
<evidence type="ECO:0000313" key="4">
    <source>
        <dbReference type="Proteomes" id="UP000076577"/>
    </source>
</evidence>
<keyword evidence="4" id="KW-1185">Reference proteome</keyword>
<keyword evidence="1" id="KW-0732">Signal</keyword>
<evidence type="ECO:0000259" key="2">
    <source>
        <dbReference type="Pfam" id="PF07603"/>
    </source>
</evidence>
<dbReference type="AlphaFoldDB" id="A0A165Z145"/>
<dbReference type="Pfam" id="PF07603">
    <property type="entry name" value="Lcl_C"/>
    <property type="match status" value="1"/>
</dbReference>
<proteinExistence type="predicted"/>
<dbReference type="STRING" id="989403.SAMN05421798_11356"/>
<dbReference type="EMBL" id="LMCB01000014">
    <property type="protein sequence ID" value="KZL19419.1"/>
    <property type="molecule type" value="Genomic_DNA"/>
</dbReference>
<gene>
    <name evidence="3" type="ORF">PsAD2_01958</name>
</gene>
<feature type="domain" description="Lcl C-terminal" evidence="2">
    <location>
        <begin position="45"/>
        <end position="172"/>
    </location>
</feature>
<evidence type="ECO:0000256" key="1">
    <source>
        <dbReference type="SAM" id="SignalP"/>
    </source>
</evidence>
<dbReference type="Proteomes" id="UP000076577">
    <property type="component" value="Unassembled WGS sequence"/>
</dbReference>
<feature type="chain" id="PRO_5007869705" description="Lcl C-terminal domain-containing protein" evidence="1">
    <location>
        <begin position="26"/>
        <end position="174"/>
    </location>
</feature>
<dbReference type="OrthoDB" id="9793251at2"/>
<sequence>MTNKPLCFFALTALGILGLLSNAIAQVDCMSKPALHERFSVSAGLVQQNEMSLEWKRCAEGTTWQAETDSCQGTPLHIGQNAALDHFSGNEEGWRLPSIQELYSLLDSTCADKTELHALFPDLKHSDFAQNADFWSATADQKLTNMYYYLDFVTYKLDFHSEGYSLAVRAVREN</sequence>
<comment type="caution">
    <text evidence="3">The sequence shown here is derived from an EMBL/GenBank/DDBJ whole genome shotgun (WGS) entry which is preliminary data.</text>
</comment>
<name>A0A165Z145_9HYPH</name>
<evidence type="ECO:0000313" key="3">
    <source>
        <dbReference type="EMBL" id="KZL19419.1"/>
    </source>
</evidence>